<dbReference type="Gene3D" id="3.40.190.10">
    <property type="entry name" value="Periplasmic binding protein-like II"/>
    <property type="match status" value="2"/>
</dbReference>
<dbReference type="AlphaFoldDB" id="A0A1H6DPW1"/>
<evidence type="ECO:0000259" key="5">
    <source>
        <dbReference type="PROSITE" id="PS50931"/>
    </source>
</evidence>
<dbReference type="PANTHER" id="PTHR30346:SF0">
    <property type="entry name" value="HCA OPERON TRANSCRIPTIONAL ACTIVATOR HCAR"/>
    <property type="match status" value="1"/>
</dbReference>
<dbReference type="PANTHER" id="PTHR30346">
    <property type="entry name" value="TRANSCRIPTIONAL DUAL REGULATOR HCAR-RELATED"/>
    <property type="match status" value="1"/>
</dbReference>
<dbReference type="Pfam" id="PF03466">
    <property type="entry name" value="LysR_substrate"/>
    <property type="match status" value="1"/>
</dbReference>
<evidence type="ECO:0000256" key="3">
    <source>
        <dbReference type="ARBA" id="ARBA00023125"/>
    </source>
</evidence>
<dbReference type="Proteomes" id="UP000236754">
    <property type="component" value="Unassembled WGS sequence"/>
</dbReference>
<proteinExistence type="inferred from homology"/>
<dbReference type="InterPro" id="IPR036390">
    <property type="entry name" value="WH_DNA-bd_sf"/>
</dbReference>
<dbReference type="SUPFAM" id="SSF53850">
    <property type="entry name" value="Periplasmic binding protein-like II"/>
    <property type="match status" value="1"/>
</dbReference>
<comment type="similarity">
    <text evidence="1">Belongs to the LysR transcriptional regulatory family.</text>
</comment>
<sequence length="301" mass="32546">MQYGAGVSLVDRPAVDFDLRQVRYFIVVARHGNFRRAADELRVAQPSLSRQVQGLEQRLGVRLLDRTTRGCHLTEAGQVFLPQAEALLRSAHRAATTTRAAAPAGAVTIGYVGGLIITSVVRELRGRHPRAEVATLHLDWSDVHTALLGHRVDVVVAREPFPADRLRVTPLHQEPRVLLVPVTHRLAGKESVTLDDFADEPLIRYPDAAYDAFWRVDPRPDGRSAPDGPLVAAHADKLEAIAAGQALALAPATEGNSPPRHDLAAVPVEGIDPCSVVAATRTGEHNRLVDALLELLTGSQA</sequence>
<dbReference type="Pfam" id="PF00126">
    <property type="entry name" value="HTH_1"/>
    <property type="match status" value="1"/>
</dbReference>
<evidence type="ECO:0000256" key="2">
    <source>
        <dbReference type="ARBA" id="ARBA00023015"/>
    </source>
</evidence>
<dbReference type="InterPro" id="IPR005119">
    <property type="entry name" value="LysR_subst-bd"/>
</dbReference>
<evidence type="ECO:0000313" key="7">
    <source>
        <dbReference type="Proteomes" id="UP000236754"/>
    </source>
</evidence>
<keyword evidence="4" id="KW-0804">Transcription</keyword>
<evidence type="ECO:0000256" key="4">
    <source>
        <dbReference type="ARBA" id="ARBA00023163"/>
    </source>
</evidence>
<dbReference type="Gene3D" id="1.10.10.10">
    <property type="entry name" value="Winged helix-like DNA-binding domain superfamily/Winged helix DNA-binding domain"/>
    <property type="match status" value="1"/>
</dbReference>
<evidence type="ECO:0000313" key="6">
    <source>
        <dbReference type="EMBL" id="SEG87362.1"/>
    </source>
</evidence>
<dbReference type="CDD" id="cd08414">
    <property type="entry name" value="PBP2_LTTR_aromatics_like"/>
    <property type="match status" value="1"/>
</dbReference>
<feature type="domain" description="HTH lysR-type" evidence="5">
    <location>
        <begin position="17"/>
        <end position="74"/>
    </location>
</feature>
<dbReference type="FunFam" id="1.10.10.10:FF:000001">
    <property type="entry name" value="LysR family transcriptional regulator"/>
    <property type="match status" value="1"/>
</dbReference>
<organism evidence="6 7">
    <name type="scientific">Actinacidiphila yanglinensis</name>
    <dbReference type="NCBI Taxonomy" id="310779"/>
    <lineage>
        <taxon>Bacteria</taxon>
        <taxon>Bacillati</taxon>
        <taxon>Actinomycetota</taxon>
        <taxon>Actinomycetes</taxon>
        <taxon>Kitasatosporales</taxon>
        <taxon>Streptomycetaceae</taxon>
        <taxon>Actinacidiphila</taxon>
    </lineage>
</organism>
<dbReference type="InterPro" id="IPR000847">
    <property type="entry name" value="LysR_HTH_N"/>
</dbReference>
<keyword evidence="7" id="KW-1185">Reference proteome</keyword>
<evidence type="ECO:0000256" key="1">
    <source>
        <dbReference type="ARBA" id="ARBA00009437"/>
    </source>
</evidence>
<protein>
    <submittedName>
        <fullName evidence="6">DNA-binding transcriptional regulator, LysR family</fullName>
    </submittedName>
</protein>
<reference evidence="6 7" key="1">
    <citation type="submission" date="2016-10" db="EMBL/GenBank/DDBJ databases">
        <authorList>
            <person name="de Groot N.N."/>
        </authorList>
    </citation>
    <scope>NUCLEOTIDE SEQUENCE [LARGE SCALE GENOMIC DNA]</scope>
    <source>
        <strain evidence="6 7">CGMCC 4.2023</strain>
    </source>
</reference>
<dbReference type="GO" id="GO:0003700">
    <property type="term" value="F:DNA-binding transcription factor activity"/>
    <property type="evidence" value="ECO:0007669"/>
    <property type="project" value="InterPro"/>
</dbReference>
<name>A0A1H6DPW1_9ACTN</name>
<dbReference type="SUPFAM" id="SSF46785">
    <property type="entry name" value="Winged helix' DNA-binding domain"/>
    <property type="match status" value="1"/>
</dbReference>
<keyword evidence="2" id="KW-0805">Transcription regulation</keyword>
<dbReference type="GO" id="GO:0003677">
    <property type="term" value="F:DNA binding"/>
    <property type="evidence" value="ECO:0007669"/>
    <property type="project" value="UniProtKB-KW"/>
</dbReference>
<gene>
    <name evidence="6" type="ORF">SAMN05216223_11883</name>
</gene>
<dbReference type="PROSITE" id="PS50931">
    <property type="entry name" value="HTH_LYSR"/>
    <property type="match status" value="1"/>
</dbReference>
<keyword evidence="3 6" id="KW-0238">DNA-binding</keyword>
<dbReference type="EMBL" id="FNVU01000018">
    <property type="protein sequence ID" value="SEG87362.1"/>
    <property type="molecule type" value="Genomic_DNA"/>
</dbReference>
<dbReference type="GO" id="GO:0032993">
    <property type="term" value="C:protein-DNA complex"/>
    <property type="evidence" value="ECO:0007669"/>
    <property type="project" value="TreeGrafter"/>
</dbReference>
<accession>A0A1H6DPW1</accession>
<dbReference type="InterPro" id="IPR036388">
    <property type="entry name" value="WH-like_DNA-bd_sf"/>
</dbReference>
<dbReference type="PRINTS" id="PR00039">
    <property type="entry name" value="HTHLYSR"/>
</dbReference>